<dbReference type="Proteomes" id="UP000435138">
    <property type="component" value="Unassembled WGS sequence"/>
</dbReference>
<dbReference type="SUPFAM" id="SSF52402">
    <property type="entry name" value="Adenine nucleotide alpha hydrolases-like"/>
    <property type="match status" value="1"/>
</dbReference>
<dbReference type="EC" id="6.3.1.5" evidence="8 10"/>
<dbReference type="HAMAP" id="MF_00193">
    <property type="entry name" value="NadE_ammonia_dep"/>
    <property type="match status" value="1"/>
</dbReference>
<evidence type="ECO:0000256" key="9">
    <source>
        <dbReference type="RuleBase" id="RU003811"/>
    </source>
</evidence>
<keyword evidence="4 8" id="KW-0547">Nucleotide-binding</keyword>
<comment type="catalytic activity">
    <reaction evidence="8 10">
        <text>deamido-NAD(+) + NH4(+) + ATP = AMP + diphosphate + NAD(+) + H(+)</text>
        <dbReference type="Rhea" id="RHEA:21188"/>
        <dbReference type="ChEBI" id="CHEBI:15378"/>
        <dbReference type="ChEBI" id="CHEBI:28938"/>
        <dbReference type="ChEBI" id="CHEBI:30616"/>
        <dbReference type="ChEBI" id="CHEBI:33019"/>
        <dbReference type="ChEBI" id="CHEBI:57540"/>
        <dbReference type="ChEBI" id="CHEBI:58437"/>
        <dbReference type="ChEBI" id="CHEBI:456215"/>
        <dbReference type="EC" id="6.3.1.5"/>
    </reaction>
</comment>
<dbReference type="UniPathway" id="UPA00253">
    <property type="reaction ID" value="UER00333"/>
</dbReference>
<feature type="binding site" evidence="8">
    <location>
        <position position="183"/>
    </location>
    <ligand>
        <name>deamido-NAD(+)</name>
        <dbReference type="ChEBI" id="CHEBI:58437"/>
        <note>ligand shared between two neighboring subunits</note>
    </ligand>
</feature>
<feature type="binding site" evidence="8">
    <location>
        <begin position="46"/>
        <end position="53"/>
    </location>
    <ligand>
        <name>ATP</name>
        <dbReference type="ChEBI" id="CHEBI:30616"/>
    </ligand>
</feature>
<dbReference type="EMBL" id="WIXI01000039">
    <property type="protein sequence ID" value="MQY46089.1"/>
    <property type="molecule type" value="Genomic_DNA"/>
</dbReference>
<name>A0A6A8A5D1_9HYPH</name>
<dbReference type="AlphaFoldDB" id="A0A6A8A5D1"/>
<evidence type="ECO:0000256" key="10">
    <source>
        <dbReference type="RuleBase" id="RU003812"/>
    </source>
</evidence>
<dbReference type="GO" id="GO:0004359">
    <property type="term" value="F:glutaminase activity"/>
    <property type="evidence" value="ECO:0007669"/>
    <property type="project" value="InterPro"/>
</dbReference>
<feature type="binding site" evidence="8">
    <location>
        <position position="168"/>
    </location>
    <ligand>
        <name>Mg(2+)</name>
        <dbReference type="ChEBI" id="CHEBI:18420"/>
    </ligand>
</feature>
<evidence type="ECO:0000313" key="13">
    <source>
        <dbReference type="Proteomes" id="UP000435138"/>
    </source>
</evidence>
<proteinExistence type="inferred from homology"/>
<feature type="binding site" description="in other chain" evidence="8">
    <location>
        <position position="143"/>
    </location>
    <ligand>
        <name>deamido-NAD(+)</name>
        <dbReference type="ChEBI" id="CHEBI:58437"/>
        <note>ligand shared between two neighboring subunits</note>
    </ligand>
</feature>
<dbReference type="GO" id="GO:0005737">
    <property type="term" value="C:cytoplasm"/>
    <property type="evidence" value="ECO:0007669"/>
    <property type="project" value="InterPro"/>
</dbReference>
<comment type="caution">
    <text evidence="12">The sequence shown here is derived from an EMBL/GenBank/DDBJ whole genome shotgun (WGS) entry which is preliminary data.</text>
</comment>
<dbReference type="InterPro" id="IPR003694">
    <property type="entry name" value="NAD_synthase"/>
</dbReference>
<feature type="binding site" description="in other chain" evidence="8">
    <location>
        <position position="176"/>
    </location>
    <ligand>
        <name>deamido-NAD(+)</name>
        <dbReference type="ChEBI" id="CHEBI:58437"/>
        <note>ligand shared between two neighboring subunits</note>
    </ligand>
</feature>
<dbReference type="GO" id="GO:0003952">
    <property type="term" value="F:NAD+ synthase (glutamine-hydrolyzing) activity"/>
    <property type="evidence" value="ECO:0007669"/>
    <property type="project" value="InterPro"/>
</dbReference>
<evidence type="ECO:0000256" key="7">
    <source>
        <dbReference type="ARBA" id="ARBA00023027"/>
    </source>
</evidence>
<feature type="domain" description="NAD/GMP synthase" evidence="11">
    <location>
        <begin position="24"/>
        <end position="268"/>
    </location>
</feature>
<dbReference type="GO" id="GO:0046872">
    <property type="term" value="F:metal ion binding"/>
    <property type="evidence" value="ECO:0007669"/>
    <property type="project" value="UniProtKB-KW"/>
</dbReference>
<keyword evidence="7 8" id="KW-0520">NAD</keyword>
<dbReference type="InterPro" id="IPR022310">
    <property type="entry name" value="NAD/GMP_synthase"/>
</dbReference>
<dbReference type="NCBIfam" id="NF001979">
    <property type="entry name" value="PRK00768.1"/>
    <property type="match status" value="1"/>
</dbReference>
<organism evidence="12 13">
    <name type="scientific">Endobacterium cereale</name>
    <dbReference type="NCBI Taxonomy" id="2663029"/>
    <lineage>
        <taxon>Bacteria</taxon>
        <taxon>Pseudomonadati</taxon>
        <taxon>Pseudomonadota</taxon>
        <taxon>Alphaproteobacteria</taxon>
        <taxon>Hyphomicrobiales</taxon>
        <taxon>Rhizobiaceae</taxon>
        <taxon>Endobacterium</taxon>
    </lineage>
</organism>
<evidence type="ECO:0000256" key="4">
    <source>
        <dbReference type="ARBA" id="ARBA00022741"/>
    </source>
</evidence>
<feature type="binding site" evidence="8">
    <location>
        <position position="52"/>
    </location>
    <ligand>
        <name>Mg(2+)</name>
        <dbReference type="ChEBI" id="CHEBI:18420"/>
    </ligand>
</feature>
<dbReference type="CDD" id="cd00553">
    <property type="entry name" value="NAD_synthase"/>
    <property type="match status" value="1"/>
</dbReference>
<evidence type="ECO:0000259" key="11">
    <source>
        <dbReference type="Pfam" id="PF02540"/>
    </source>
</evidence>
<dbReference type="InterPro" id="IPR014729">
    <property type="entry name" value="Rossmann-like_a/b/a_fold"/>
</dbReference>
<gene>
    <name evidence="8 12" type="primary">nadE</name>
    <name evidence="12" type="ORF">GAO09_08475</name>
</gene>
<dbReference type="GO" id="GO:0005524">
    <property type="term" value="F:ATP binding"/>
    <property type="evidence" value="ECO:0007669"/>
    <property type="project" value="UniProtKB-UniRule"/>
</dbReference>
<dbReference type="PANTHER" id="PTHR23090:SF7">
    <property type="entry name" value="NH(3)-DEPENDENT NAD(+) SYNTHETASE"/>
    <property type="match status" value="1"/>
</dbReference>
<evidence type="ECO:0000256" key="6">
    <source>
        <dbReference type="ARBA" id="ARBA00022842"/>
    </source>
</evidence>
<comment type="pathway">
    <text evidence="8">Cofactor biosynthesis; NAD(+) biosynthesis; NAD(+) from deamido-NAD(+) (ammonia route): step 1/1.</text>
</comment>
<keyword evidence="2 8" id="KW-0436">Ligase</keyword>
<evidence type="ECO:0000313" key="12">
    <source>
        <dbReference type="EMBL" id="MQY46089.1"/>
    </source>
</evidence>
<dbReference type="Pfam" id="PF02540">
    <property type="entry name" value="NAD_synthase"/>
    <property type="match status" value="1"/>
</dbReference>
<reference evidence="12 13" key="1">
    <citation type="submission" date="2019-11" db="EMBL/GenBank/DDBJ databases">
        <title>Genome analysis of Rhizobacterium cereale a novel genus and species isolated from maize roots in North Spain.</title>
        <authorList>
            <person name="Menendez E."/>
            <person name="Flores-Felix J.D."/>
            <person name="Ramirez-Bahena M.-H."/>
            <person name="Igual J.M."/>
            <person name="Garcia-Fraile P."/>
            <person name="Peix A."/>
            <person name="Velazquez E."/>
        </authorList>
    </citation>
    <scope>NUCLEOTIDE SEQUENCE [LARGE SCALE GENOMIC DNA]</scope>
    <source>
        <strain evidence="12 13">RZME27</strain>
    </source>
</reference>
<protein>
    <recommendedName>
        <fullName evidence="8 10">NH(3)-dependent NAD(+) synthetase</fullName>
        <ecNumber evidence="8 10">6.3.1.5</ecNumber>
    </recommendedName>
</protein>
<feature type="binding site" evidence="8">
    <location>
        <position position="163"/>
    </location>
    <ligand>
        <name>ATP</name>
        <dbReference type="ChEBI" id="CHEBI:30616"/>
    </ligand>
</feature>
<dbReference type="Gene3D" id="3.40.50.620">
    <property type="entry name" value="HUPs"/>
    <property type="match status" value="1"/>
</dbReference>
<feature type="binding site" description="in other chain" evidence="8">
    <location>
        <begin position="263"/>
        <end position="264"/>
    </location>
    <ligand>
        <name>deamido-NAD(+)</name>
        <dbReference type="ChEBI" id="CHEBI:58437"/>
        <note>ligand shared between two neighboring subunits</note>
    </ligand>
</feature>
<keyword evidence="5 8" id="KW-0067">ATP-binding</keyword>
<dbReference type="GO" id="GO:0008795">
    <property type="term" value="F:NAD+ synthase activity"/>
    <property type="evidence" value="ECO:0007669"/>
    <property type="project" value="UniProtKB-UniRule"/>
</dbReference>
<keyword evidence="13" id="KW-1185">Reference proteome</keyword>
<dbReference type="InterPro" id="IPR022926">
    <property type="entry name" value="NH(3)-dep_NAD(+)_synth"/>
</dbReference>
<dbReference type="GO" id="GO:0009435">
    <property type="term" value="P:NAD+ biosynthetic process"/>
    <property type="evidence" value="ECO:0007669"/>
    <property type="project" value="UniProtKB-UniRule"/>
</dbReference>
<feature type="binding site" evidence="8">
    <location>
        <position position="192"/>
    </location>
    <ligand>
        <name>ATP</name>
        <dbReference type="ChEBI" id="CHEBI:30616"/>
    </ligand>
</feature>
<evidence type="ECO:0000256" key="2">
    <source>
        <dbReference type="ARBA" id="ARBA00022598"/>
    </source>
</evidence>
<evidence type="ECO:0000256" key="1">
    <source>
        <dbReference type="ARBA" id="ARBA00005859"/>
    </source>
</evidence>
<dbReference type="NCBIfam" id="TIGR00552">
    <property type="entry name" value="nadE"/>
    <property type="match status" value="1"/>
</dbReference>
<sequence length="273" mass="29282">MDEEQKSIATTLGVTADFDAAREVSRRIGFLSDYLQKASGRTFVLGISGGVDSLVAGLLAQAAVTKLRDDGYEARFIAARLPYGIQADEADAQRSLAVIKPDRVLTIDIKPAADAMLAAVMADGADLVDAARKDFHFGNIKARERMIAQFALAGATGGLVIGTDQAAEALMGFFTKFGDGAADILPLSGLTKRRVRAVAEHLGAPRALVFKVPTADLESDKPLRPDEEVYGVTYEEIDDFLEGKPVGDYARQLILKTYRASAHKRSLPVAPNE</sequence>
<evidence type="ECO:0000256" key="3">
    <source>
        <dbReference type="ARBA" id="ARBA00022723"/>
    </source>
</evidence>
<keyword evidence="3 8" id="KW-0479">Metal-binding</keyword>
<dbReference type="RefSeq" id="WP_153353594.1">
    <property type="nucleotide sequence ID" value="NZ_JAYKOO010000012.1"/>
</dbReference>
<evidence type="ECO:0000256" key="5">
    <source>
        <dbReference type="ARBA" id="ARBA00022840"/>
    </source>
</evidence>
<comment type="function">
    <text evidence="8">Catalyzes the ATP-dependent amidation of deamido-NAD to form NAD. Uses ammonia as a nitrogen source.</text>
</comment>
<dbReference type="PANTHER" id="PTHR23090">
    <property type="entry name" value="NH 3 /GLUTAMINE-DEPENDENT NAD + SYNTHETASE"/>
    <property type="match status" value="1"/>
</dbReference>
<comment type="subunit">
    <text evidence="8">Homodimer.</text>
</comment>
<comment type="similarity">
    <text evidence="1 8 9">Belongs to the NAD synthetase family.</text>
</comment>
<feature type="binding site" evidence="8">
    <location>
        <position position="214"/>
    </location>
    <ligand>
        <name>ATP</name>
        <dbReference type="ChEBI" id="CHEBI:30616"/>
    </ligand>
</feature>
<accession>A0A6A8A5D1</accession>
<evidence type="ECO:0000256" key="8">
    <source>
        <dbReference type="HAMAP-Rule" id="MF_00193"/>
    </source>
</evidence>
<keyword evidence="6 8" id="KW-0460">Magnesium</keyword>